<sequence>MVIRTGVAARITQANTCLHIAASPGNPFIRPRVCPPCRGNLGTVSLPSQFSSATRRHAQVLLMDGLRNPLYNTRDTSTAEKDLKEWKVHCYDKFCF</sequence>
<proteinExistence type="predicted"/>
<name>A0A5B7ERH2_PORTR</name>
<dbReference type="EMBL" id="VSRR010003360">
    <property type="protein sequence ID" value="MPC35847.1"/>
    <property type="molecule type" value="Genomic_DNA"/>
</dbReference>
<dbReference type="AlphaFoldDB" id="A0A5B7ERH2"/>
<dbReference type="Proteomes" id="UP000324222">
    <property type="component" value="Unassembled WGS sequence"/>
</dbReference>
<organism evidence="1 2">
    <name type="scientific">Portunus trituberculatus</name>
    <name type="common">Swimming crab</name>
    <name type="synonym">Neptunus trituberculatus</name>
    <dbReference type="NCBI Taxonomy" id="210409"/>
    <lineage>
        <taxon>Eukaryota</taxon>
        <taxon>Metazoa</taxon>
        <taxon>Ecdysozoa</taxon>
        <taxon>Arthropoda</taxon>
        <taxon>Crustacea</taxon>
        <taxon>Multicrustacea</taxon>
        <taxon>Malacostraca</taxon>
        <taxon>Eumalacostraca</taxon>
        <taxon>Eucarida</taxon>
        <taxon>Decapoda</taxon>
        <taxon>Pleocyemata</taxon>
        <taxon>Brachyura</taxon>
        <taxon>Eubrachyura</taxon>
        <taxon>Portunoidea</taxon>
        <taxon>Portunidae</taxon>
        <taxon>Portuninae</taxon>
        <taxon>Portunus</taxon>
    </lineage>
</organism>
<gene>
    <name evidence="1" type="ORF">E2C01_029284</name>
</gene>
<evidence type="ECO:0000313" key="1">
    <source>
        <dbReference type="EMBL" id="MPC35847.1"/>
    </source>
</evidence>
<protein>
    <submittedName>
        <fullName evidence="1">Uncharacterized protein</fullName>
    </submittedName>
</protein>
<keyword evidence="2" id="KW-1185">Reference proteome</keyword>
<evidence type="ECO:0000313" key="2">
    <source>
        <dbReference type="Proteomes" id="UP000324222"/>
    </source>
</evidence>
<accession>A0A5B7ERH2</accession>
<reference evidence="1 2" key="1">
    <citation type="submission" date="2019-05" db="EMBL/GenBank/DDBJ databases">
        <title>Another draft genome of Portunus trituberculatus and its Hox gene families provides insights of decapod evolution.</title>
        <authorList>
            <person name="Jeong J.-H."/>
            <person name="Song I."/>
            <person name="Kim S."/>
            <person name="Choi T."/>
            <person name="Kim D."/>
            <person name="Ryu S."/>
            <person name="Kim W."/>
        </authorList>
    </citation>
    <scope>NUCLEOTIDE SEQUENCE [LARGE SCALE GENOMIC DNA]</scope>
    <source>
        <tissue evidence="1">Muscle</tissue>
    </source>
</reference>
<comment type="caution">
    <text evidence="1">The sequence shown here is derived from an EMBL/GenBank/DDBJ whole genome shotgun (WGS) entry which is preliminary data.</text>
</comment>